<reference evidence="2" key="1">
    <citation type="submission" date="2021-01" db="EMBL/GenBank/DDBJ databases">
        <title>Whole genome shotgun sequence of Planosporangium flavigriseum NBRC 105377.</title>
        <authorList>
            <person name="Komaki H."/>
            <person name="Tamura T."/>
        </authorList>
    </citation>
    <scope>NUCLEOTIDE SEQUENCE</scope>
    <source>
        <strain evidence="2">NBRC 105377</strain>
    </source>
</reference>
<name>A0A8J3PN86_9ACTN</name>
<dbReference type="Pfam" id="PF14020">
    <property type="entry name" value="DUF4236"/>
    <property type="match status" value="1"/>
</dbReference>
<evidence type="ECO:0000313" key="2">
    <source>
        <dbReference type="EMBL" id="GIG74643.1"/>
    </source>
</evidence>
<keyword evidence="3" id="KW-1185">Reference proteome</keyword>
<evidence type="ECO:0000313" key="3">
    <source>
        <dbReference type="Proteomes" id="UP000653674"/>
    </source>
</evidence>
<protein>
    <recommendedName>
        <fullName evidence="1">DUF4236 domain-containing protein</fullName>
    </recommendedName>
</protein>
<organism evidence="2 3">
    <name type="scientific">Planosporangium flavigriseum</name>
    <dbReference type="NCBI Taxonomy" id="373681"/>
    <lineage>
        <taxon>Bacteria</taxon>
        <taxon>Bacillati</taxon>
        <taxon>Actinomycetota</taxon>
        <taxon>Actinomycetes</taxon>
        <taxon>Micromonosporales</taxon>
        <taxon>Micromonosporaceae</taxon>
        <taxon>Planosporangium</taxon>
    </lineage>
</organism>
<gene>
    <name evidence="2" type="ORF">Pfl04_30470</name>
</gene>
<dbReference type="AlphaFoldDB" id="A0A8J3PN86"/>
<comment type="caution">
    <text evidence="2">The sequence shown here is derived from an EMBL/GenBank/DDBJ whole genome shotgun (WGS) entry which is preliminary data.</text>
</comment>
<evidence type="ECO:0000259" key="1">
    <source>
        <dbReference type="Pfam" id="PF14020"/>
    </source>
</evidence>
<dbReference type="Proteomes" id="UP000653674">
    <property type="component" value="Unassembled WGS sequence"/>
</dbReference>
<feature type="domain" description="DUF4236" evidence="1">
    <location>
        <begin position="4"/>
        <end position="52"/>
    </location>
</feature>
<dbReference type="RefSeq" id="WP_168073534.1">
    <property type="nucleotide sequence ID" value="NZ_BAAAQJ010000016.1"/>
</dbReference>
<accession>A0A8J3PN86</accession>
<proteinExistence type="predicted"/>
<dbReference type="EMBL" id="BONU01000020">
    <property type="protein sequence ID" value="GIG74643.1"/>
    <property type="molecule type" value="Genomic_DNA"/>
</dbReference>
<dbReference type="InterPro" id="IPR025330">
    <property type="entry name" value="DUF4236"/>
</dbReference>
<sequence>MPLMYRKIVKFGPFRLNVGRRGLSSWSLRFGRWSWNSRTRRQRFDLPGPFSWISR</sequence>